<protein>
    <submittedName>
        <fullName evidence="4">M56 family metallopeptidase</fullName>
    </submittedName>
</protein>
<keyword evidence="5" id="KW-1185">Reference proteome</keyword>
<dbReference type="RefSeq" id="WP_387964505.1">
    <property type="nucleotide sequence ID" value="NZ_JBHSGP010000014.1"/>
</dbReference>
<accession>A0ABV9N8J5</accession>
<feature type="transmembrane region" description="Helical" evidence="2">
    <location>
        <begin position="34"/>
        <end position="53"/>
    </location>
</feature>
<sequence length="502" mass="57082">MVIYLLKSSACLAIFMLFYTLFLENESIHRFKRFYLLAALVLALSIPSITIYYEVPASTSANLNYNNTISSLNENSNAQTIINWPILLWTIYSMGAVLFSIKFIYNLFTIAKTIQQNPKYKSHPFINVLLEHLKTPHTFFNYIFLNKHLHDTKQIPNEVLIHEQAHANQKHSLDILFIEIACVLFWFNPLVYLLKKQIKLNHEFLADQAVLKKGASPSSYQQLLLTFSSNVQTPHMAHAINYSSIKKRFTVMKTKTTKQRMYSKGVLLLPLLAITLVSFSNHKEITKNDLSKSPNMEPSVSIATVIEDLNTSLELNMLSQDLKASPKEVEEYNTLARHYNNMPKDRMQIKKKDVERIEYLYGIMSKEQKATAEPFPSIKIPPPPPPAPKATESGKVFKGEKTPPPPPIPDDASSADKEKMQRTVDHFNNTTPPPPPPPISALEHVKAMSKKDALFYFKGKSITADEAINLISNNDNLNIETKRPHSVKPKVFISAQSIEIKD</sequence>
<evidence type="ECO:0000256" key="1">
    <source>
        <dbReference type="SAM" id="MobiDB-lite"/>
    </source>
</evidence>
<evidence type="ECO:0000256" key="2">
    <source>
        <dbReference type="SAM" id="Phobius"/>
    </source>
</evidence>
<proteinExistence type="predicted"/>
<dbReference type="PANTHER" id="PTHR34978">
    <property type="entry name" value="POSSIBLE SENSOR-TRANSDUCER PROTEIN BLAR"/>
    <property type="match status" value="1"/>
</dbReference>
<keyword evidence="2" id="KW-0472">Membrane</keyword>
<feature type="transmembrane region" description="Helical" evidence="2">
    <location>
        <begin position="86"/>
        <end position="105"/>
    </location>
</feature>
<dbReference type="InterPro" id="IPR008756">
    <property type="entry name" value="Peptidase_M56"/>
</dbReference>
<evidence type="ECO:0000313" key="5">
    <source>
        <dbReference type="Proteomes" id="UP001595953"/>
    </source>
</evidence>
<keyword evidence="2" id="KW-0812">Transmembrane</keyword>
<dbReference type="InterPro" id="IPR052173">
    <property type="entry name" value="Beta-lactam_resp_regulator"/>
</dbReference>
<dbReference type="CDD" id="cd07341">
    <property type="entry name" value="M56_BlaR1_MecR1_like"/>
    <property type="match status" value="1"/>
</dbReference>
<feature type="compositionally biased region" description="Pro residues" evidence="1">
    <location>
        <begin position="379"/>
        <end position="388"/>
    </location>
</feature>
<dbReference type="Proteomes" id="UP001595953">
    <property type="component" value="Unassembled WGS sequence"/>
</dbReference>
<feature type="domain" description="Peptidase M56" evidence="3">
    <location>
        <begin position="55"/>
        <end position="251"/>
    </location>
</feature>
<reference evidence="5" key="1">
    <citation type="journal article" date="2019" name="Int. J. Syst. Evol. Microbiol.">
        <title>The Global Catalogue of Microorganisms (GCM) 10K type strain sequencing project: providing services to taxonomists for standard genome sequencing and annotation.</title>
        <authorList>
            <consortium name="The Broad Institute Genomics Platform"/>
            <consortium name="The Broad Institute Genome Sequencing Center for Infectious Disease"/>
            <person name="Wu L."/>
            <person name="Ma J."/>
        </authorList>
    </citation>
    <scope>NUCLEOTIDE SEQUENCE [LARGE SCALE GENOMIC DNA]</scope>
    <source>
        <strain evidence="5">CCUG 63682</strain>
    </source>
</reference>
<evidence type="ECO:0000313" key="4">
    <source>
        <dbReference type="EMBL" id="MFC4723268.1"/>
    </source>
</evidence>
<organism evidence="4 5">
    <name type="scientific">Geojedonia litorea</name>
    <dbReference type="NCBI Taxonomy" id="1268269"/>
    <lineage>
        <taxon>Bacteria</taxon>
        <taxon>Pseudomonadati</taxon>
        <taxon>Bacteroidota</taxon>
        <taxon>Flavobacteriia</taxon>
        <taxon>Flavobacteriales</taxon>
        <taxon>Flavobacteriaceae</taxon>
        <taxon>Geojedonia</taxon>
    </lineage>
</organism>
<comment type="caution">
    <text evidence="4">The sequence shown here is derived from an EMBL/GenBank/DDBJ whole genome shotgun (WGS) entry which is preliminary data.</text>
</comment>
<feature type="transmembrane region" description="Helical" evidence="2">
    <location>
        <begin position="175"/>
        <end position="194"/>
    </location>
</feature>
<dbReference type="Pfam" id="PF05569">
    <property type="entry name" value="Peptidase_M56"/>
    <property type="match status" value="1"/>
</dbReference>
<keyword evidence="2" id="KW-1133">Transmembrane helix</keyword>
<gene>
    <name evidence="4" type="ORF">ACFO5O_13105</name>
</gene>
<feature type="region of interest" description="Disordered" evidence="1">
    <location>
        <begin position="372"/>
        <end position="419"/>
    </location>
</feature>
<feature type="transmembrane region" description="Helical" evidence="2">
    <location>
        <begin position="6"/>
        <end position="22"/>
    </location>
</feature>
<dbReference type="PANTHER" id="PTHR34978:SF3">
    <property type="entry name" value="SLR0241 PROTEIN"/>
    <property type="match status" value="1"/>
</dbReference>
<name>A0ABV9N8J5_9FLAO</name>
<evidence type="ECO:0000259" key="3">
    <source>
        <dbReference type="Pfam" id="PF05569"/>
    </source>
</evidence>
<dbReference type="EMBL" id="JBHSGP010000014">
    <property type="protein sequence ID" value="MFC4723268.1"/>
    <property type="molecule type" value="Genomic_DNA"/>
</dbReference>